<gene>
    <name evidence="3" type="ORF">FPRO_07782</name>
</gene>
<dbReference type="GeneID" id="42052661"/>
<keyword evidence="2" id="KW-0472">Membrane</keyword>
<dbReference type="RefSeq" id="XP_031083892.1">
    <property type="nucleotide sequence ID" value="XM_031234123.1"/>
</dbReference>
<organism evidence="3 4">
    <name type="scientific">Fusarium proliferatum (strain ET1)</name>
    <name type="common">Orchid endophyte fungus</name>
    <dbReference type="NCBI Taxonomy" id="1227346"/>
    <lineage>
        <taxon>Eukaryota</taxon>
        <taxon>Fungi</taxon>
        <taxon>Dikarya</taxon>
        <taxon>Ascomycota</taxon>
        <taxon>Pezizomycotina</taxon>
        <taxon>Sordariomycetes</taxon>
        <taxon>Hypocreomycetidae</taxon>
        <taxon>Hypocreales</taxon>
        <taxon>Nectriaceae</taxon>
        <taxon>Fusarium</taxon>
        <taxon>Fusarium fujikuroi species complex</taxon>
    </lineage>
</organism>
<dbReference type="VEuPathDB" id="FungiDB:FPRO_07782"/>
<keyword evidence="4" id="KW-1185">Reference proteome</keyword>
<dbReference type="AlphaFoldDB" id="A0A1L7VSA7"/>
<protein>
    <submittedName>
        <fullName evidence="3">Uncharacterized protein</fullName>
    </submittedName>
</protein>
<evidence type="ECO:0000256" key="1">
    <source>
        <dbReference type="SAM" id="MobiDB-lite"/>
    </source>
</evidence>
<evidence type="ECO:0000313" key="4">
    <source>
        <dbReference type="Proteomes" id="UP000183971"/>
    </source>
</evidence>
<evidence type="ECO:0000313" key="3">
    <source>
        <dbReference type="EMBL" id="CZR43301.1"/>
    </source>
</evidence>
<dbReference type="EMBL" id="FJOF01000007">
    <property type="protein sequence ID" value="CZR43301.1"/>
    <property type="molecule type" value="Genomic_DNA"/>
</dbReference>
<feature type="transmembrane region" description="Helical" evidence="2">
    <location>
        <begin position="207"/>
        <end position="226"/>
    </location>
</feature>
<keyword evidence="2" id="KW-0812">Transmembrane</keyword>
<dbReference type="Proteomes" id="UP000183971">
    <property type="component" value="Unassembled WGS sequence"/>
</dbReference>
<name>A0A1L7VSA7_FUSPR</name>
<proteinExistence type="predicted"/>
<feature type="region of interest" description="Disordered" evidence="1">
    <location>
        <begin position="95"/>
        <end position="198"/>
    </location>
</feature>
<sequence length="248" mass="26717">MACLYMHSAVLGRFGITTLTSTTKTWRSAGVAITNGSHKMTLSGGIPFSLVESAIIGLHGRPRNMAFRLNLVPGQASDHCYQRGHQRLFMALELSETATSSGRPRRSPREAEEEEYESSTNWEGNPDLFESTAPESATAKSKSAPLKAGNNVETLPSELRAARREKQKAIRTPTNTSRGRGRSGSGGLGYLPTPRSNDSNAGPSVCLYGIVYWVLVSLIILARDFLMSAAGLARSRGKESAAFSVVVI</sequence>
<comment type="caution">
    <text evidence="3">The sequence shown here is derived from an EMBL/GenBank/DDBJ whole genome shotgun (WGS) entry which is preliminary data.</text>
</comment>
<reference evidence="4" key="1">
    <citation type="journal article" date="2016" name="Genome Biol. Evol.">
        <title>Comparative 'omics' of the Fusarium fujikuroi species complex highlights differences in genetic potential and metabolite synthesis.</title>
        <authorList>
            <person name="Niehaus E.-M."/>
            <person name="Muensterkoetter M."/>
            <person name="Proctor R.H."/>
            <person name="Brown D.W."/>
            <person name="Sharon A."/>
            <person name="Idan Y."/>
            <person name="Oren-Young L."/>
            <person name="Sieber C.M."/>
            <person name="Novak O."/>
            <person name="Pencik A."/>
            <person name="Tarkowska D."/>
            <person name="Hromadova K."/>
            <person name="Freeman S."/>
            <person name="Maymon M."/>
            <person name="Elazar M."/>
            <person name="Youssef S.A."/>
            <person name="El-Shabrawy E.S.M."/>
            <person name="Shalaby A.B.A."/>
            <person name="Houterman P."/>
            <person name="Brock N.L."/>
            <person name="Burkhardt I."/>
            <person name="Tsavkelova E.A."/>
            <person name="Dickschat J.S."/>
            <person name="Galuszka P."/>
            <person name="Gueldener U."/>
            <person name="Tudzynski B."/>
        </authorList>
    </citation>
    <scope>NUCLEOTIDE SEQUENCE [LARGE SCALE GENOMIC DNA]</scope>
    <source>
        <strain evidence="4">ET1</strain>
    </source>
</reference>
<keyword evidence="2" id="KW-1133">Transmembrane helix</keyword>
<accession>A0A1L7VSA7</accession>
<evidence type="ECO:0000256" key="2">
    <source>
        <dbReference type="SAM" id="Phobius"/>
    </source>
</evidence>